<dbReference type="Pfam" id="PF00155">
    <property type="entry name" value="Aminotran_1_2"/>
    <property type="match status" value="1"/>
</dbReference>
<dbReference type="InterPro" id="IPR004839">
    <property type="entry name" value="Aminotransferase_I/II_large"/>
</dbReference>
<reference evidence="12 13" key="1">
    <citation type="journal article" date="2024" name="Nat. Commun.">
        <title>Phylogenomics reveals the evolutionary origins of lichenization in chlorophyte algae.</title>
        <authorList>
            <person name="Puginier C."/>
            <person name="Libourel C."/>
            <person name="Otte J."/>
            <person name="Skaloud P."/>
            <person name="Haon M."/>
            <person name="Grisel S."/>
            <person name="Petersen M."/>
            <person name="Berrin J.G."/>
            <person name="Delaux P.M."/>
            <person name="Dal Grande F."/>
            <person name="Keller J."/>
        </authorList>
    </citation>
    <scope>NUCLEOTIDE SEQUENCE [LARGE SCALE GENOMIC DNA]</scope>
    <source>
        <strain evidence="12 13">SAG 245.80</strain>
    </source>
</reference>
<evidence type="ECO:0000256" key="4">
    <source>
        <dbReference type="ARBA" id="ARBA00008392"/>
    </source>
</evidence>
<dbReference type="GO" id="GO:0005783">
    <property type="term" value="C:endoplasmic reticulum"/>
    <property type="evidence" value="ECO:0007669"/>
    <property type="project" value="TreeGrafter"/>
</dbReference>
<keyword evidence="10" id="KW-0012">Acyltransferase</keyword>
<evidence type="ECO:0000256" key="6">
    <source>
        <dbReference type="ARBA" id="ARBA00022679"/>
    </source>
</evidence>
<dbReference type="PANTHER" id="PTHR13693">
    <property type="entry name" value="CLASS II AMINOTRANSFERASE/8-AMINO-7-OXONONANOATE SYNTHASE"/>
    <property type="match status" value="1"/>
</dbReference>
<keyword evidence="8" id="KW-0746">Sphingolipid metabolism</keyword>
<dbReference type="GO" id="GO:0046513">
    <property type="term" value="P:ceramide biosynthetic process"/>
    <property type="evidence" value="ECO:0007669"/>
    <property type="project" value="TreeGrafter"/>
</dbReference>
<dbReference type="GO" id="GO:0046512">
    <property type="term" value="P:sphingosine biosynthetic process"/>
    <property type="evidence" value="ECO:0007669"/>
    <property type="project" value="TreeGrafter"/>
</dbReference>
<dbReference type="InterPro" id="IPR015422">
    <property type="entry name" value="PyrdxlP-dep_Trfase_small"/>
</dbReference>
<dbReference type="SUPFAM" id="SSF53383">
    <property type="entry name" value="PLP-dependent transferases"/>
    <property type="match status" value="1"/>
</dbReference>
<dbReference type="PANTHER" id="PTHR13693:SF2">
    <property type="entry name" value="SERINE PALMITOYLTRANSFERASE 1"/>
    <property type="match status" value="1"/>
</dbReference>
<comment type="pathway">
    <text evidence="3">Sphingolipid metabolism.</text>
</comment>
<evidence type="ECO:0000256" key="5">
    <source>
        <dbReference type="ARBA" id="ARBA00013220"/>
    </source>
</evidence>
<feature type="domain" description="Aminotransferase class I/classII large" evidence="11">
    <location>
        <begin position="168"/>
        <end position="511"/>
    </location>
</feature>
<keyword evidence="13" id="KW-1185">Reference proteome</keyword>
<dbReference type="Proteomes" id="UP001445335">
    <property type="component" value="Unassembled WGS sequence"/>
</dbReference>
<keyword evidence="6" id="KW-0808">Transferase</keyword>
<comment type="caution">
    <text evidence="12">The sequence shown here is derived from an EMBL/GenBank/DDBJ whole genome shotgun (WGS) entry which is preliminary data.</text>
</comment>
<dbReference type="Gene3D" id="3.40.640.10">
    <property type="entry name" value="Type I PLP-dependent aspartate aminotransferase-like (Major domain)"/>
    <property type="match status" value="1"/>
</dbReference>
<evidence type="ECO:0000256" key="8">
    <source>
        <dbReference type="ARBA" id="ARBA00022919"/>
    </source>
</evidence>
<protein>
    <recommendedName>
        <fullName evidence="5">serine C-palmitoyltransferase</fullName>
        <ecNumber evidence="5">2.3.1.50</ecNumber>
    </recommendedName>
</protein>
<evidence type="ECO:0000256" key="10">
    <source>
        <dbReference type="ARBA" id="ARBA00023315"/>
    </source>
</evidence>
<evidence type="ECO:0000256" key="1">
    <source>
        <dbReference type="ARBA" id="ARBA00001933"/>
    </source>
</evidence>
<organism evidence="12 13">
    <name type="scientific">Elliptochloris bilobata</name>
    <dbReference type="NCBI Taxonomy" id="381761"/>
    <lineage>
        <taxon>Eukaryota</taxon>
        <taxon>Viridiplantae</taxon>
        <taxon>Chlorophyta</taxon>
        <taxon>core chlorophytes</taxon>
        <taxon>Trebouxiophyceae</taxon>
        <taxon>Trebouxiophyceae incertae sedis</taxon>
        <taxon>Elliptochloris clade</taxon>
        <taxon>Elliptochloris</taxon>
    </lineage>
</organism>
<proteinExistence type="inferred from homology"/>
<comment type="cofactor">
    <cofactor evidence="1">
        <name>pyridoxal 5'-phosphate</name>
        <dbReference type="ChEBI" id="CHEBI:597326"/>
    </cofactor>
</comment>
<comment type="similarity">
    <text evidence="4">Belongs to the class-II pyridoxal-phosphate-dependent aminotransferase family.</text>
</comment>
<dbReference type="GO" id="GO:0004758">
    <property type="term" value="F:serine C-palmitoyltransferase activity"/>
    <property type="evidence" value="ECO:0007669"/>
    <property type="project" value="TreeGrafter"/>
</dbReference>
<comment type="pathway">
    <text evidence="2">Lipid metabolism; sphingolipid metabolism.</text>
</comment>
<evidence type="ECO:0000256" key="3">
    <source>
        <dbReference type="ARBA" id="ARBA00004991"/>
    </source>
</evidence>
<dbReference type="GO" id="GO:0030170">
    <property type="term" value="F:pyridoxal phosphate binding"/>
    <property type="evidence" value="ECO:0007669"/>
    <property type="project" value="InterPro"/>
</dbReference>
<name>A0AAW1S420_9CHLO</name>
<dbReference type="EMBL" id="JALJOU010000013">
    <property type="protein sequence ID" value="KAK9840652.1"/>
    <property type="molecule type" value="Genomic_DNA"/>
</dbReference>
<sequence length="532" mass="56493">MGEVVELARARWAAACAGTRDVISGGAALAPGRRGAVLLQAAEDVYEIFKPGGRLHPTYFLEHEGHLVVEAVFLAVIAYLTLHPRAPHRSRKQEMPLSEQEIDDLCEEWQPEPLHKPLPNSQALPEPPVISSAAGAWVVANGRRVLNMVSLNFLGVAGDPVVMEECAATVVKYGVGSCGPRGFYGTIDVHLELEARLAEFMGTEESIIYAYDLATIPSVLPAFANAKDLIVCDEGVSYPIQNGCHLSRAKVRYFKHNDVADLERVLLEVAAQDRRVRKPLNRRFIVVEGIYAQYGDLAPLAAIHALKCKYRYRLVVDESLALGVLGAHGRGACEHSGLAPGQVEIVAASMGNALASVGGFCAGEREIVDHQRLSGLGYCYSASLPPLLATAALGTLRTLQGAQAPKLLAALQRNARLLRDLLANIPGVSVWGGDADEASPIVHLQLAAAEGDAQAAEAVLQAAVDAALADSGVLLVVNRLSPLDRVRVKPSIRLAVTAAHSEADVRTAAAAVADALARVVPATPCPVSKQPS</sequence>
<keyword evidence="7" id="KW-0663">Pyridoxal phosphate</keyword>
<evidence type="ECO:0000256" key="7">
    <source>
        <dbReference type="ARBA" id="ARBA00022898"/>
    </source>
</evidence>
<evidence type="ECO:0000259" key="11">
    <source>
        <dbReference type="Pfam" id="PF00155"/>
    </source>
</evidence>
<evidence type="ECO:0000256" key="9">
    <source>
        <dbReference type="ARBA" id="ARBA00023098"/>
    </source>
</evidence>
<dbReference type="Gene3D" id="3.90.1150.10">
    <property type="entry name" value="Aspartate Aminotransferase, domain 1"/>
    <property type="match status" value="1"/>
</dbReference>
<gene>
    <name evidence="12" type="ORF">WJX81_007034</name>
</gene>
<dbReference type="EC" id="2.3.1.50" evidence="5"/>
<keyword evidence="9" id="KW-0443">Lipid metabolism</keyword>
<dbReference type="InterPro" id="IPR050087">
    <property type="entry name" value="AON_synthase_class-II"/>
</dbReference>
<dbReference type="AlphaFoldDB" id="A0AAW1S420"/>
<accession>A0AAW1S420</accession>
<evidence type="ECO:0000313" key="13">
    <source>
        <dbReference type="Proteomes" id="UP001445335"/>
    </source>
</evidence>
<evidence type="ECO:0000256" key="2">
    <source>
        <dbReference type="ARBA" id="ARBA00004760"/>
    </source>
</evidence>
<dbReference type="InterPro" id="IPR015424">
    <property type="entry name" value="PyrdxlP-dep_Trfase"/>
</dbReference>
<dbReference type="InterPro" id="IPR015421">
    <property type="entry name" value="PyrdxlP-dep_Trfase_major"/>
</dbReference>
<dbReference type="GO" id="GO:0016020">
    <property type="term" value="C:membrane"/>
    <property type="evidence" value="ECO:0007669"/>
    <property type="project" value="GOC"/>
</dbReference>
<evidence type="ECO:0000313" key="12">
    <source>
        <dbReference type="EMBL" id="KAK9840652.1"/>
    </source>
</evidence>